<dbReference type="OrthoDB" id="5984709at2759"/>
<dbReference type="Proteomes" id="UP000030665">
    <property type="component" value="Unassembled WGS sequence"/>
</dbReference>
<feature type="compositionally biased region" description="Low complexity" evidence="4">
    <location>
        <begin position="69"/>
        <end position="86"/>
    </location>
</feature>
<organism evidence="5 6">
    <name type="scientific">Trichuris trichiura</name>
    <name type="common">Whipworm</name>
    <name type="synonym">Trichocephalus trichiurus</name>
    <dbReference type="NCBI Taxonomy" id="36087"/>
    <lineage>
        <taxon>Eukaryota</taxon>
        <taxon>Metazoa</taxon>
        <taxon>Ecdysozoa</taxon>
        <taxon>Nematoda</taxon>
        <taxon>Enoplea</taxon>
        <taxon>Dorylaimia</taxon>
        <taxon>Trichinellida</taxon>
        <taxon>Trichuridae</taxon>
        <taxon>Trichuris</taxon>
    </lineage>
</organism>
<reference evidence="5" key="1">
    <citation type="submission" date="2014-01" db="EMBL/GenBank/DDBJ databases">
        <authorList>
            <person name="Aslett M."/>
        </authorList>
    </citation>
    <scope>NUCLEOTIDE SEQUENCE</scope>
</reference>
<feature type="region of interest" description="Disordered" evidence="4">
    <location>
        <begin position="67"/>
        <end position="117"/>
    </location>
</feature>
<name>A0A077ZGX8_TRITR</name>
<evidence type="ECO:0000256" key="3">
    <source>
        <dbReference type="ARBA" id="ARBA00022833"/>
    </source>
</evidence>
<evidence type="ECO:0000256" key="2">
    <source>
        <dbReference type="ARBA" id="ARBA00022771"/>
    </source>
</evidence>
<keyword evidence="1" id="KW-0479">Metal-binding</keyword>
<keyword evidence="3" id="KW-0862">Zinc</keyword>
<dbReference type="AlphaFoldDB" id="A0A077ZGX8"/>
<dbReference type="PANTHER" id="PTHR31437:SF1">
    <property type="entry name" value="PROTEIN SREK1IP1"/>
    <property type="match status" value="1"/>
</dbReference>
<accession>A0A077ZGX8</accession>
<sequence>MPAIVFCSSGKKRGLTSSATTQYSDEEGGEQHMSVQGACKKCGYVGHLPFQCRNLVALKNQKDVVLDVSSTSSESSPSCSFASSSSKSKRHRYGKEKKKKENKELKKHKKHSRKRSS</sequence>
<keyword evidence="6" id="KW-1185">Reference proteome</keyword>
<feature type="compositionally biased region" description="Basic residues" evidence="4">
    <location>
        <begin position="87"/>
        <end position="98"/>
    </location>
</feature>
<evidence type="ECO:0000256" key="4">
    <source>
        <dbReference type="SAM" id="MobiDB-lite"/>
    </source>
</evidence>
<dbReference type="GO" id="GO:0008270">
    <property type="term" value="F:zinc ion binding"/>
    <property type="evidence" value="ECO:0007669"/>
    <property type="project" value="UniProtKB-KW"/>
</dbReference>
<protein>
    <submittedName>
        <fullName evidence="5">Zf-CCHC 3 domain containing protein</fullName>
    </submittedName>
</protein>
<gene>
    <name evidence="5" type="ORF">TTRE_0000739901</name>
</gene>
<evidence type="ECO:0000313" key="5">
    <source>
        <dbReference type="EMBL" id="CDW59069.1"/>
    </source>
</evidence>
<dbReference type="EMBL" id="HG806490">
    <property type="protein sequence ID" value="CDW59069.1"/>
    <property type="molecule type" value="Genomic_DNA"/>
</dbReference>
<feature type="compositionally biased region" description="Basic residues" evidence="4">
    <location>
        <begin position="105"/>
        <end position="117"/>
    </location>
</feature>
<dbReference type="PANTHER" id="PTHR31437">
    <property type="entry name" value="SREK1IP1 FAMILY MEMBER"/>
    <property type="match status" value="1"/>
</dbReference>
<reference evidence="5" key="2">
    <citation type="submission" date="2014-03" db="EMBL/GenBank/DDBJ databases">
        <title>The whipworm genome and dual-species transcriptomics of an intimate host-pathogen interaction.</title>
        <authorList>
            <person name="Foth B.J."/>
            <person name="Tsai I.J."/>
            <person name="Reid A.J."/>
            <person name="Bancroft A.J."/>
            <person name="Nichol S."/>
            <person name="Tracey A."/>
            <person name="Holroyd N."/>
            <person name="Cotton J.A."/>
            <person name="Stanley E.J."/>
            <person name="Zarowiecki M."/>
            <person name="Liu J.Z."/>
            <person name="Huckvale T."/>
            <person name="Cooper P.J."/>
            <person name="Grencis R.K."/>
            <person name="Berriman M."/>
        </authorList>
    </citation>
    <scope>NUCLEOTIDE SEQUENCE [LARGE SCALE GENOMIC DNA]</scope>
</reference>
<proteinExistence type="predicted"/>
<feature type="region of interest" description="Disordered" evidence="4">
    <location>
        <begin position="8"/>
        <end position="29"/>
    </location>
</feature>
<keyword evidence="2" id="KW-0863">Zinc-finger</keyword>
<evidence type="ECO:0000256" key="1">
    <source>
        <dbReference type="ARBA" id="ARBA00022723"/>
    </source>
</evidence>
<evidence type="ECO:0000313" key="6">
    <source>
        <dbReference type="Proteomes" id="UP000030665"/>
    </source>
</evidence>